<dbReference type="Proteomes" id="UP000601736">
    <property type="component" value="Unassembled WGS sequence"/>
</dbReference>
<dbReference type="EMBL" id="FOUF01000047">
    <property type="protein sequence ID" value="SFM89034.1"/>
    <property type="molecule type" value="Genomic_DNA"/>
</dbReference>
<evidence type="ECO:0000313" key="4">
    <source>
        <dbReference type="EMBL" id="SFM89034.1"/>
    </source>
</evidence>
<dbReference type="InterPro" id="IPR027367">
    <property type="entry name" value="Gly-zipper_YMGG"/>
</dbReference>
<protein>
    <submittedName>
        <fullName evidence="4">Glycine-zipper containing OmpA-like membrane domain-containing protein</fullName>
    </submittedName>
    <submittedName>
        <fullName evidence="3">Proline-rich region</fullName>
    </submittedName>
</protein>
<organism evidence="4 5">
    <name type="scientific">Nitrosomonas nitrosa</name>
    <dbReference type="NCBI Taxonomy" id="52442"/>
    <lineage>
        <taxon>Bacteria</taxon>
        <taxon>Pseudomonadati</taxon>
        <taxon>Pseudomonadota</taxon>
        <taxon>Betaproteobacteria</taxon>
        <taxon>Nitrosomonadales</taxon>
        <taxon>Nitrosomonadaceae</taxon>
        <taxon>Nitrosomonas</taxon>
    </lineage>
</organism>
<evidence type="ECO:0000256" key="1">
    <source>
        <dbReference type="SAM" id="MobiDB-lite"/>
    </source>
</evidence>
<evidence type="ECO:0000259" key="2">
    <source>
        <dbReference type="Pfam" id="PF13441"/>
    </source>
</evidence>
<reference evidence="3" key="2">
    <citation type="submission" date="2021-02" db="EMBL/GenBank/DDBJ databases">
        <authorList>
            <person name="Han P."/>
        </authorList>
    </citation>
    <scope>NUCLEOTIDE SEQUENCE</scope>
    <source>
        <strain evidence="3">Nitrosomonas nitrosa 18-3D</strain>
    </source>
</reference>
<reference evidence="4 5" key="1">
    <citation type="submission" date="2016-10" db="EMBL/GenBank/DDBJ databases">
        <authorList>
            <person name="de Groot N.N."/>
        </authorList>
    </citation>
    <scope>NUCLEOTIDE SEQUENCE [LARGE SCALE GENOMIC DNA]</scope>
    <source>
        <strain evidence="4 5">Nm146</strain>
    </source>
</reference>
<accession>A0A1I4UJ64</accession>
<dbReference type="Proteomes" id="UP000199561">
    <property type="component" value="Unassembled WGS sequence"/>
</dbReference>
<feature type="region of interest" description="Disordered" evidence="1">
    <location>
        <begin position="142"/>
        <end position="184"/>
    </location>
</feature>
<feature type="compositionally biased region" description="Pro residues" evidence="1">
    <location>
        <begin position="169"/>
        <end position="184"/>
    </location>
</feature>
<dbReference type="AlphaFoldDB" id="A0A1I4UJ64"/>
<name>A0A1I4UJ64_9PROT</name>
<dbReference type="EMBL" id="CAJNAP010000002">
    <property type="protein sequence ID" value="CAE6489404.1"/>
    <property type="molecule type" value="Genomic_DNA"/>
</dbReference>
<evidence type="ECO:0000313" key="3">
    <source>
        <dbReference type="EMBL" id="CAE6489404.1"/>
    </source>
</evidence>
<dbReference type="RefSeq" id="WP_090672447.1">
    <property type="nucleotide sequence ID" value="NZ_CAJNAP010000002.1"/>
</dbReference>
<proteinExistence type="predicted"/>
<gene>
    <name evidence="3" type="ORF">NMYAN_100019</name>
    <name evidence="4" type="ORF">SAMN05421880_1472</name>
</gene>
<feature type="domain" description="YMGG-like Gly-zipper" evidence="2">
    <location>
        <begin position="71"/>
        <end position="109"/>
    </location>
</feature>
<sequence length="184" mass="18885">MPRITQFFALLPLVLLTACVHIPTGPSVMVLPASNKNFDQFRADDALCRQFAHEQVGGQTARQASLSSGMESAAIGAALGAIAGAAFGGGRGAAIGAGGGLLAGGLSGSGAAQSSGYIGQQRYDAAYMQCMYANGHQIPSPGRFANERYPSSGSYNRNVPPRAPSGRFQPPPPPPGYPPPPPPY</sequence>
<dbReference type="STRING" id="52442.SAMN05421880_1472"/>
<dbReference type="OrthoDB" id="5573966at2"/>
<dbReference type="PROSITE" id="PS51257">
    <property type="entry name" value="PROKAR_LIPOPROTEIN"/>
    <property type="match status" value="1"/>
</dbReference>
<dbReference type="Pfam" id="PF13441">
    <property type="entry name" value="Gly-zipper_YMGG"/>
    <property type="match status" value="1"/>
</dbReference>
<evidence type="ECO:0000313" key="5">
    <source>
        <dbReference type="Proteomes" id="UP000199561"/>
    </source>
</evidence>
<keyword evidence="5" id="KW-1185">Reference proteome</keyword>